<reference evidence="12 13" key="1">
    <citation type="submission" date="2014-08" db="EMBL/GenBank/DDBJ databases">
        <authorList>
            <person name="Wibberg D."/>
        </authorList>
    </citation>
    <scope>NUCLEOTIDE SEQUENCE [LARGE SCALE GENOMIC DNA]</scope>
    <source>
        <strain evidence="13">ING2-E5B</strain>
    </source>
</reference>
<dbReference type="GO" id="GO:0070181">
    <property type="term" value="F:small ribosomal subunit rRNA binding"/>
    <property type="evidence" value="ECO:0007669"/>
    <property type="project" value="UniProtKB-UniRule"/>
</dbReference>
<dbReference type="InterPro" id="IPR015946">
    <property type="entry name" value="KH_dom-like_a/b"/>
</dbReference>
<dbReference type="FunFam" id="3.30.300.20:FF:000003">
    <property type="entry name" value="GTPase Era"/>
    <property type="match status" value="1"/>
</dbReference>
<evidence type="ECO:0000256" key="9">
    <source>
        <dbReference type="RuleBase" id="RU003761"/>
    </source>
</evidence>
<keyword evidence="4 7" id="KW-0547">Nucleotide-binding</keyword>
<dbReference type="InterPro" id="IPR006073">
    <property type="entry name" value="GTP-bd"/>
</dbReference>
<dbReference type="STRING" id="1562970.ING2E5B_1394"/>
<dbReference type="HOGENOM" id="CLU_038009_1_3_10"/>
<dbReference type="PANTHER" id="PTHR42698:SF1">
    <property type="entry name" value="GTPASE ERA, MITOCHONDRIAL"/>
    <property type="match status" value="1"/>
</dbReference>
<dbReference type="SUPFAM" id="SSF54814">
    <property type="entry name" value="Prokaryotic type KH domain (KH-domain type II)"/>
    <property type="match status" value="1"/>
</dbReference>
<dbReference type="PATRIC" id="fig|1562970.3.peg.1380"/>
<dbReference type="GO" id="GO:0003924">
    <property type="term" value="F:GTPase activity"/>
    <property type="evidence" value="ECO:0007669"/>
    <property type="project" value="UniProtKB-UniRule"/>
</dbReference>
<evidence type="ECO:0000256" key="3">
    <source>
        <dbReference type="ARBA" id="ARBA00022517"/>
    </source>
</evidence>
<dbReference type="NCBIfam" id="NF000908">
    <property type="entry name" value="PRK00089.1"/>
    <property type="match status" value="1"/>
</dbReference>
<protein>
    <recommendedName>
        <fullName evidence="2 7">GTPase Era</fullName>
    </recommendedName>
</protein>
<feature type="binding site" evidence="7">
    <location>
        <begin position="121"/>
        <end position="124"/>
    </location>
    <ligand>
        <name>GTP</name>
        <dbReference type="ChEBI" id="CHEBI:37565"/>
    </ligand>
</feature>
<dbReference type="InterPro" id="IPR009019">
    <property type="entry name" value="KH_sf_prok-type"/>
</dbReference>
<dbReference type="GO" id="GO:0005886">
    <property type="term" value="C:plasma membrane"/>
    <property type="evidence" value="ECO:0007669"/>
    <property type="project" value="UniProtKB-SubCell"/>
</dbReference>
<keyword evidence="5 7" id="KW-0694">RNA-binding</keyword>
<dbReference type="SUPFAM" id="SSF52540">
    <property type="entry name" value="P-loop containing nucleoside triphosphate hydrolases"/>
    <property type="match status" value="1"/>
</dbReference>
<dbReference type="Gene3D" id="3.30.300.20">
    <property type="match status" value="1"/>
</dbReference>
<keyword evidence="13" id="KW-1185">Reference proteome</keyword>
<evidence type="ECO:0000256" key="7">
    <source>
        <dbReference type="HAMAP-Rule" id="MF_00367"/>
    </source>
</evidence>
<comment type="subunit">
    <text evidence="7">Monomer.</text>
</comment>
<dbReference type="CDD" id="cd22534">
    <property type="entry name" value="KH-II_Era"/>
    <property type="match status" value="1"/>
</dbReference>
<feature type="region of interest" description="G1" evidence="8">
    <location>
        <begin position="13"/>
        <end position="20"/>
    </location>
</feature>
<feature type="region of interest" description="G4" evidence="8">
    <location>
        <begin position="121"/>
        <end position="124"/>
    </location>
</feature>
<keyword evidence="6 7" id="KW-0342">GTP-binding</keyword>
<dbReference type="InterPro" id="IPR005225">
    <property type="entry name" value="Small_GTP-bd"/>
</dbReference>
<dbReference type="Pfam" id="PF07650">
    <property type="entry name" value="KH_2"/>
    <property type="match status" value="1"/>
</dbReference>
<keyword evidence="7" id="KW-0963">Cytoplasm</keyword>
<evidence type="ECO:0000256" key="5">
    <source>
        <dbReference type="ARBA" id="ARBA00022884"/>
    </source>
</evidence>
<dbReference type="Gene3D" id="3.40.50.300">
    <property type="entry name" value="P-loop containing nucleotide triphosphate hydrolases"/>
    <property type="match status" value="1"/>
</dbReference>
<feature type="region of interest" description="G2" evidence="8">
    <location>
        <begin position="39"/>
        <end position="43"/>
    </location>
</feature>
<feature type="binding site" evidence="7">
    <location>
        <begin position="60"/>
        <end position="64"/>
    </location>
    <ligand>
        <name>GTP</name>
        <dbReference type="ChEBI" id="CHEBI:37565"/>
    </ligand>
</feature>
<comment type="similarity">
    <text evidence="1 7 8 9">Belongs to the TRAFAC class TrmE-Era-EngA-EngB-Septin-like GTPase superfamily. Era GTPase family.</text>
</comment>
<evidence type="ECO:0000256" key="6">
    <source>
        <dbReference type="ARBA" id="ARBA00023134"/>
    </source>
</evidence>
<gene>
    <name evidence="7 12" type="primary">era</name>
    <name evidence="12" type="ORF">ING2E5B_1394</name>
</gene>
<evidence type="ECO:0000256" key="2">
    <source>
        <dbReference type="ARBA" id="ARBA00020484"/>
    </source>
</evidence>
<dbReference type="PRINTS" id="PR00326">
    <property type="entry name" value="GTP1OBG"/>
</dbReference>
<keyword evidence="7" id="KW-1003">Cell membrane</keyword>
<evidence type="ECO:0000313" key="13">
    <source>
        <dbReference type="Proteomes" id="UP000032417"/>
    </source>
</evidence>
<dbReference type="CDD" id="cd04163">
    <property type="entry name" value="Era"/>
    <property type="match status" value="1"/>
</dbReference>
<keyword evidence="7" id="KW-0472">Membrane</keyword>
<dbReference type="OrthoDB" id="9805918at2"/>
<dbReference type="Pfam" id="PF01926">
    <property type="entry name" value="MMR_HSR1"/>
    <property type="match status" value="1"/>
</dbReference>
<dbReference type="NCBIfam" id="TIGR00436">
    <property type="entry name" value="era"/>
    <property type="match status" value="1"/>
</dbReference>
<accession>A0A098C2M5</accession>
<feature type="domain" description="Era-type G" evidence="11">
    <location>
        <begin position="5"/>
        <end position="171"/>
    </location>
</feature>
<organism evidence="12 13">
    <name type="scientific">Fermentimonas caenicola</name>
    <dbReference type="NCBI Taxonomy" id="1562970"/>
    <lineage>
        <taxon>Bacteria</taxon>
        <taxon>Pseudomonadati</taxon>
        <taxon>Bacteroidota</taxon>
        <taxon>Bacteroidia</taxon>
        <taxon>Bacteroidales</taxon>
        <taxon>Dysgonomonadaceae</taxon>
        <taxon>Fermentimonas</taxon>
    </lineage>
</organism>
<dbReference type="KEGG" id="pbt:ING2E5B_1394"/>
<dbReference type="HAMAP" id="MF_00367">
    <property type="entry name" value="GTPase_Era"/>
    <property type="match status" value="1"/>
</dbReference>
<comment type="subcellular location">
    <subcellularLocation>
        <location evidence="7">Cytoplasm</location>
    </subcellularLocation>
    <subcellularLocation>
        <location evidence="7">Cell membrane</location>
        <topology evidence="7">Peripheral membrane protein</topology>
    </subcellularLocation>
</comment>
<sequence length="295" mass="34282">MMGHKSGFVNIVGNPNVGKSTLMNKLVGEKISIITNKSQTTRHRIIGIVNKPEYQIVYSDTPGVLQPNYKLQEQMLNFSLSALQDADVLLYVTDVVEKVDKNDNFLKKVQQLDLPVLLLINKIDKTNQEELEKFVDTWHELLPKAEIYPISALNNFSIDIIQKRILELLPESPPYFEKDALTDKPARFFVTEIIREKALLIYQKEIPYSMEVAVEEFKEEKDIIRIRAVILMERDTQKGIIIGHKGEAIKKLGTLARKDIELFFEKKIYLQLYVKVEKDWRDRDNLLKQFGYKLD</sequence>
<evidence type="ECO:0000313" key="12">
    <source>
        <dbReference type="EMBL" id="CEA16142.1"/>
    </source>
</evidence>
<dbReference type="GO" id="GO:0000028">
    <property type="term" value="P:ribosomal small subunit assembly"/>
    <property type="evidence" value="ECO:0007669"/>
    <property type="project" value="TreeGrafter"/>
</dbReference>
<dbReference type="GO" id="GO:0043024">
    <property type="term" value="F:ribosomal small subunit binding"/>
    <property type="evidence" value="ECO:0007669"/>
    <property type="project" value="TreeGrafter"/>
</dbReference>
<name>A0A098C2M5_9BACT</name>
<dbReference type="GO" id="GO:0005525">
    <property type="term" value="F:GTP binding"/>
    <property type="evidence" value="ECO:0007669"/>
    <property type="project" value="UniProtKB-UniRule"/>
</dbReference>
<dbReference type="InterPro" id="IPR004044">
    <property type="entry name" value="KH_dom_type_2"/>
</dbReference>
<dbReference type="GO" id="GO:0005829">
    <property type="term" value="C:cytosol"/>
    <property type="evidence" value="ECO:0007669"/>
    <property type="project" value="TreeGrafter"/>
</dbReference>
<dbReference type="InterPro" id="IPR027417">
    <property type="entry name" value="P-loop_NTPase"/>
</dbReference>
<dbReference type="AlphaFoldDB" id="A0A098C2M5"/>
<dbReference type="EMBL" id="LN515532">
    <property type="protein sequence ID" value="CEA16142.1"/>
    <property type="molecule type" value="Genomic_DNA"/>
</dbReference>
<dbReference type="PANTHER" id="PTHR42698">
    <property type="entry name" value="GTPASE ERA"/>
    <property type="match status" value="1"/>
</dbReference>
<dbReference type="NCBIfam" id="TIGR00231">
    <property type="entry name" value="small_GTP"/>
    <property type="match status" value="1"/>
</dbReference>
<feature type="binding site" evidence="7">
    <location>
        <begin position="13"/>
        <end position="20"/>
    </location>
    <ligand>
        <name>GTP</name>
        <dbReference type="ChEBI" id="CHEBI:37565"/>
    </ligand>
</feature>
<evidence type="ECO:0000259" key="11">
    <source>
        <dbReference type="PROSITE" id="PS51713"/>
    </source>
</evidence>
<proteinExistence type="inferred from homology"/>
<evidence type="ECO:0000256" key="1">
    <source>
        <dbReference type="ARBA" id="ARBA00007921"/>
    </source>
</evidence>
<feature type="region of interest" description="G5" evidence="8">
    <location>
        <begin position="150"/>
        <end position="152"/>
    </location>
</feature>
<evidence type="ECO:0000256" key="4">
    <source>
        <dbReference type="ARBA" id="ARBA00022741"/>
    </source>
</evidence>
<dbReference type="InterPro" id="IPR005662">
    <property type="entry name" value="GTPase_Era-like"/>
</dbReference>
<dbReference type="Proteomes" id="UP000032417">
    <property type="component" value="Chromosome 1"/>
</dbReference>
<dbReference type="PROSITE" id="PS51713">
    <property type="entry name" value="G_ERA"/>
    <property type="match status" value="1"/>
</dbReference>
<evidence type="ECO:0000256" key="8">
    <source>
        <dbReference type="PROSITE-ProRule" id="PRU01050"/>
    </source>
</evidence>
<dbReference type="InterPro" id="IPR030388">
    <property type="entry name" value="G_ERA_dom"/>
</dbReference>
<dbReference type="PROSITE" id="PS50823">
    <property type="entry name" value="KH_TYPE_2"/>
    <property type="match status" value="1"/>
</dbReference>
<evidence type="ECO:0000259" key="10">
    <source>
        <dbReference type="PROSITE" id="PS50823"/>
    </source>
</evidence>
<keyword evidence="3 7" id="KW-0690">Ribosome biogenesis</keyword>
<comment type="function">
    <text evidence="7">An essential GTPase that binds both GDP and GTP, with rapid nucleotide exchange. Plays a role in 16S rRNA processing and 30S ribosomal subunit biogenesis and possibly also in cell cycle regulation and energy metabolism.</text>
</comment>
<feature type="region of interest" description="G3" evidence="8">
    <location>
        <begin position="60"/>
        <end position="63"/>
    </location>
</feature>
<keyword evidence="7" id="KW-0699">rRNA-binding</keyword>
<feature type="domain" description="KH type-2" evidence="10">
    <location>
        <begin position="202"/>
        <end position="278"/>
    </location>
</feature>